<dbReference type="InterPro" id="IPR011010">
    <property type="entry name" value="DNA_brk_join_enz"/>
</dbReference>
<dbReference type="EMBL" id="NGEL01000079">
    <property type="protein sequence ID" value="OTM89492.1"/>
    <property type="molecule type" value="Genomic_DNA"/>
</dbReference>
<dbReference type="PROSITE" id="PS51898">
    <property type="entry name" value="TYR_RECOMBINASE"/>
    <property type="match status" value="1"/>
</dbReference>
<evidence type="ECO:0000256" key="4">
    <source>
        <dbReference type="ARBA" id="ARBA00023172"/>
    </source>
</evidence>
<dbReference type="PANTHER" id="PTHR30629">
    <property type="entry name" value="PROPHAGE INTEGRASE"/>
    <property type="match status" value="1"/>
</dbReference>
<dbReference type="GO" id="GO:0003677">
    <property type="term" value="F:DNA binding"/>
    <property type="evidence" value="ECO:0007669"/>
    <property type="project" value="UniProtKB-KW"/>
</dbReference>
<dbReference type="GO" id="GO:0006310">
    <property type="term" value="P:DNA recombination"/>
    <property type="evidence" value="ECO:0007669"/>
    <property type="project" value="UniProtKB-KW"/>
</dbReference>
<dbReference type="InterPro" id="IPR013762">
    <property type="entry name" value="Integrase-like_cat_sf"/>
</dbReference>
<evidence type="ECO:0000256" key="2">
    <source>
        <dbReference type="ARBA" id="ARBA00022908"/>
    </source>
</evidence>
<dbReference type="InterPro" id="IPR025166">
    <property type="entry name" value="Integrase_DNA_bind_dom"/>
</dbReference>
<sequence>MKRTALDNIKQIKDTHLLNLEPEDKEYRISCDAGLYFRVSPKGKKTWQVRFKDEVRKWKWHSIGRYPQLSLVAAKLEASTIFLKLQQNEKVLTKKEIELQKIEEQQLNLKSLMYDWLDTKKTTWAAITIKKETQSIEKRILSVFGELDFTKISPQQWLTFFQDMLRSESIYNRVEKLVSHCRNAYDLAKFHGQIESNPLDGILKYLDKGSKGNMKHVSLQELPELVQSIRSYRNSHTAIALELLVILFPRPQELRYAKWQDFDFEKKIWIKPAETMKCGITHVVPLPKQAIELLFKLKEIRTVSDFLFPSRDSLIQPMSEATLNNALKNLGYRGRQSPHGFRHIASTALNNQFSDKEQVIEACLAHKKHGVKAVYDKATHLEERIKIMQWWATHLDEICSAKRII</sequence>
<dbReference type="InterPro" id="IPR004107">
    <property type="entry name" value="Integrase_SAM-like_N"/>
</dbReference>
<evidence type="ECO:0000256" key="1">
    <source>
        <dbReference type="ARBA" id="ARBA00008857"/>
    </source>
</evidence>
<keyword evidence="4" id="KW-0233">DNA recombination</keyword>
<protein>
    <submittedName>
        <fullName evidence="5">Integrase</fullName>
    </submittedName>
</protein>
<keyword evidence="2" id="KW-0229">DNA integration</keyword>
<dbReference type="GO" id="GO:0015074">
    <property type="term" value="P:DNA integration"/>
    <property type="evidence" value="ECO:0007669"/>
    <property type="project" value="UniProtKB-KW"/>
</dbReference>
<dbReference type="InterPro" id="IPR010998">
    <property type="entry name" value="Integrase_recombinase_N"/>
</dbReference>
<dbReference type="InterPro" id="IPR038488">
    <property type="entry name" value="Integrase_DNA-bd_sf"/>
</dbReference>
<evidence type="ECO:0000313" key="6">
    <source>
        <dbReference type="Proteomes" id="UP000194699"/>
    </source>
</evidence>
<dbReference type="Proteomes" id="UP000194699">
    <property type="component" value="Unassembled WGS sequence"/>
</dbReference>
<comment type="similarity">
    <text evidence="1">Belongs to the 'phage' integrase family.</text>
</comment>
<evidence type="ECO:0000256" key="3">
    <source>
        <dbReference type="ARBA" id="ARBA00023125"/>
    </source>
</evidence>
<dbReference type="Pfam" id="PF13356">
    <property type="entry name" value="Arm-DNA-bind_3"/>
    <property type="match status" value="1"/>
</dbReference>
<dbReference type="Gene3D" id="1.10.443.10">
    <property type="entry name" value="Intergrase catalytic core"/>
    <property type="match status" value="1"/>
</dbReference>
<dbReference type="Pfam" id="PF00589">
    <property type="entry name" value="Phage_integrase"/>
    <property type="match status" value="1"/>
</dbReference>
<dbReference type="CDD" id="cd00801">
    <property type="entry name" value="INT_P4_C"/>
    <property type="match status" value="1"/>
</dbReference>
<dbReference type="RefSeq" id="WP_086249722.1">
    <property type="nucleotide sequence ID" value="NZ_JAKIIK010000101.1"/>
</dbReference>
<keyword evidence="3" id="KW-0238">DNA-binding</keyword>
<dbReference type="Gene3D" id="1.10.150.130">
    <property type="match status" value="1"/>
</dbReference>
<reference evidence="5 6" key="1">
    <citation type="submission" date="2017-05" db="EMBL/GenBank/DDBJ databases">
        <authorList>
            <person name="Song R."/>
            <person name="Chenine A.L."/>
            <person name="Ruprecht R.M."/>
        </authorList>
    </citation>
    <scope>NUCLEOTIDE SEQUENCE [LARGE SCALE GENOMIC DNA]</scope>
    <source>
        <strain evidence="5 6">PR350</strain>
    </source>
</reference>
<organism evidence="5 6">
    <name type="scientific">Acinetobacter baumannii</name>
    <dbReference type="NCBI Taxonomy" id="470"/>
    <lineage>
        <taxon>Bacteria</taxon>
        <taxon>Pseudomonadati</taxon>
        <taxon>Pseudomonadota</taxon>
        <taxon>Gammaproteobacteria</taxon>
        <taxon>Moraxellales</taxon>
        <taxon>Moraxellaceae</taxon>
        <taxon>Acinetobacter</taxon>
        <taxon>Acinetobacter calcoaceticus/baumannii complex</taxon>
    </lineage>
</organism>
<accession>A0A241ZF39</accession>
<dbReference type="Gene3D" id="3.30.160.390">
    <property type="entry name" value="Integrase, DNA-binding domain"/>
    <property type="match status" value="1"/>
</dbReference>
<name>A0A241ZF39_ACIBA</name>
<dbReference type="PANTHER" id="PTHR30629:SF2">
    <property type="entry name" value="PROPHAGE INTEGRASE INTS-RELATED"/>
    <property type="match status" value="1"/>
</dbReference>
<dbReference type="SUPFAM" id="SSF56349">
    <property type="entry name" value="DNA breaking-rejoining enzymes"/>
    <property type="match status" value="1"/>
</dbReference>
<gene>
    <name evidence="5" type="ORF">B9X95_07960</name>
</gene>
<dbReference type="AlphaFoldDB" id="A0A241ZF39"/>
<dbReference type="InterPro" id="IPR050808">
    <property type="entry name" value="Phage_Integrase"/>
</dbReference>
<proteinExistence type="inferred from homology"/>
<dbReference type="InterPro" id="IPR002104">
    <property type="entry name" value="Integrase_catalytic"/>
</dbReference>
<comment type="caution">
    <text evidence="5">The sequence shown here is derived from an EMBL/GenBank/DDBJ whole genome shotgun (WGS) entry which is preliminary data.</text>
</comment>
<dbReference type="Pfam" id="PF14659">
    <property type="entry name" value="Phage_int_SAM_3"/>
    <property type="match status" value="1"/>
</dbReference>
<evidence type="ECO:0000313" key="5">
    <source>
        <dbReference type="EMBL" id="OTM89492.1"/>
    </source>
</evidence>